<dbReference type="Proteomes" id="UP000003477">
    <property type="component" value="Unassembled WGS sequence"/>
</dbReference>
<sequence length="226" mass="25555">MLNKMNNSQKLVNLSSNLLMFLSFLYMSKTLIGINLVKNCHAVEVLLGDCNFSDIITITEKMYENYQYNYPHIDELIPEIEILSNNNVLQLRDNKTANTRGFTTSLFGNPGKIFSDIKVFVLLDTRGYSNDQLAVLARGNFTTPNSYNTAIDFSNRRLILGKTVGRMNTVPADEFNTLSILDQAYFVELEVIDNKLTANFFDASENTLLFTLIVTDTNNPLLNPNP</sequence>
<gene>
    <name evidence="1" type="ORF">CWATWH0003_5213</name>
</gene>
<accession>G5JCR2</accession>
<name>G5JCR2_CROWT</name>
<dbReference type="AlphaFoldDB" id="G5JCR2"/>
<dbReference type="PATRIC" id="fig|423471.3.peg.4869"/>
<dbReference type="EMBL" id="AESD01000802">
    <property type="protein sequence ID" value="EHJ10027.1"/>
    <property type="molecule type" value="Genomic_DNA"/>
</dbReference>
<proteinExistence type="predicted"/>
<protein>
    <submittedName>
        <fullName evidence="1">Uncharacterized protein</fullName>
    </submittedName>
</protein>
<organism evidence="1 2">
    <name type="scientific">Crocosphaera watsonii WH 0003</name>
    <dbReference type="NCBI Taxonomy" id="423471"/>
    <lineage>
        <taxon>Bacteria</taxon>
        <taxon>Bacillati</taxon>
        <taxon>Cyanobacteriota</taxon>
        <taxon>Cyanophyceae</taxon>
        <taxon>Oscillatoriophycideae</taxon>
        <taxon>Chroococcales</taxon>
        <taxon>Aphanothecaceae</taxon>
        <taxon>Crocosphaera</taxon>
    </lineage>
</organism>
<evidence type="ECO:0000313" key="1">
    <source>
        <dbReference type="EMBL" id="EHJ10027.1"/>
    </source>
</evidence>
<comment type="caution">
    <text evidence="1">The sequence shown here is derived from an EMBL/GenBank/DDBJ whole genome shotgun (WGS) entry which is preliminary data.</text>
</comment>
<evidence type="ECO:0000313" key="2">
    <source>
        <dbReference type="Proteomes" id="UP000003477"/>
    </source>
</evidence>
<reference evidence="1 2" key="1">
    <citation type="journal article" date="2011" name="Front. Microbiol.">
        <title>Two Strains of Crocosphaera watsonii with Highly Conserved Genomes are Distinguished by Strain-Specific Features.</title>
        <authorList>
            <person name="Bench S.R."/>
            <person name="Ilikchyan I.N."/>
            <person name="Tripp H.J."/>
            <person name="Zehr J.P."/>
        </authorList>
    </citation>
    <scope>NUCLEOTIDE SEQUENCE [LARGE SCALE GENOMIC DNA]</scope>
    <source>
        <strain evidence="1 2">WH 0003</strain>
    </source>
</reference>